<dbReference type="InParanoid" id="B9SKY5"/>
<keyword evidence="3" id="KW-1185">Reference proteome</keyword>
<feature type="compositionally biased region" description="Polar residues" evidence="1">
    <location>
        <begin position="261"/>
        <end position="273"/>
    </location>
</feature>
<feature type="region of interest" description="Disordered" evidence="1">
    <location>
        <begin position="249"/>
        <end position="273"/>
    </location>
</feature>
<dbReference type="Proteomes" id="UP000008311">
    <property type="component" value="Unassembled WGS sequence"/>
</dbReference>
<dbReference type="KEGG" id="rcu:8263097"/>
<dbReference type="PANTHER" id="PTHR33671:SF1">
    <property type="entry name" value="DUF688 FAMILY PROTEIN"/>
    <property type="match status" value="1"/>
</dbReference>
<evidence type="ECO:0000313" key="3">
    <source>
        <dbReference type="Proteomes" id="UP000008311"/>
    </source>
</evidence>
<accession>B9SKY5</accession>
<evidence type="ECO:0000313" key="2">
    <source>
        <dbReference type="EMBL" id="EEF35676.1"/>
    </source>
</evidence>
<dbReference type="PANTHER" id="PTHR33671">
    <property type="entry name" value="N-METHYLTRANSFERASE, PUTATIVE (DUF688)-RELATED"/>
    <property type="match status" value="1"/>
</dbReference>
<feature type="compositionally biased region" description="Acidic residues" evidence="1">
    <location>
        <begin position="101"/>
        <end position="116"/>
    </location>
</feature>
<dbReference type="OrthoDB" id="767768at2759"/>
<gene>
    <name evidence="2" type="ORF">RCOM_0847320</name>
</gene>
<evidence type="ECO:0000256" key="1">
    <source>
        <dbReference type="SAM" id="MobiDB-lite"/>
    </source>
</evidence>
<dbReference type="STRING" id="3988.B9SKY5"/>
<feature type="region of interest" description="Disordered" evidence="1">
    <location>
        <begin position="52"/>
        <end position="116"/>
    </location>
</feature>
<dbReference type="FunCoup" id="B9SKY5">
    <property type="interactions" value="157"/>
</dbReference>
<feature type="compositionally biased region" description="Basic and acidic residues" evidence="1">
    <location>
        <begin position="60"/>
        <end position="74"/>
    </location>
</feature>
<reference evidence="3" key="1">
    <citation type="journal article" date="2010" name="Nat. Biotechnol.">
        <title>Draft genome sequence of the oilseed species Ricinus communis.</title>
        <authorList>
            <person name="Chan A.P."/>
            <person name="Crabtree J."/>
            <person name="Zhao Q."/>
            <person name="Lorenzi H."/>
            <person name="Orvis J."/>
            <person name="Puiu D."/>
            <person name="Melake-Berhan A."/>
            <person name="Jones K.M."/>
            <person name="Redman J."/>
            <person name="Chen G."/>
            <person name="Cahoon E.B."/>
            <person name="Gedil M."/>
            <person name="Stanke M."/>
            <person name="Haas B.J."/>
            <person name="Wortman J.R."/>
            <person name="Fraser-Liggett C.M."/>
            <person name="Ravel J."/>
            <person name="Rabinowicz P.D."/>
        </authorList>
    </citation>
    <scope>NUCLEOTIDE SEQUENCE [LARGE SCALE GENOMIC DNA]</scope>
    <source>
        <strain evidence="3">cv. Hale</strain>
    </source>
</reference>
<dbReference type="Pfam" id="PF05097">
    <property type="entry name" value="DUF688"/>
    <property type="match status" value="1"/>
</dbReference>
<organism evidence="2 3">
    <name type="scientific">Ricinus communis</name>
    <name type="common">Castor bean</name>
    <dbReference type="NCBI Taxonomy" id="3988"/>
    <lineage>
        <taxon>Eukaryota</taxon>
        <taxon>Viridiplantae</taxon>
        <taxon>Streptophyta</taxon>
        <taxon>Embryophyta</taxon>
        <taxon>Tracheophyta</taxon>
        <taxon>Spermatophyta</taxon>
        <taxon>Magnoliopsida</taxon>
        <taxon>eudicotyledons</taxon>
        <taxon>Gunneridae</taxon>
        <taxon>Pentapetalae</taxon>
        <taxon>rosids</taxon>
        <taxon>fabids</taxon>
        <taxon>Malpighiales</taxon>
        <taxon>Euphorbiaceae</taxon>
        <taxon>Acalyphoideae</taxon>
        <taxon>Acalypheae</taxon>
        <taxon>Ricinus</taxon>
    </lineage>
</organism>
<name>B9SKY5_RICCO</name>
<proteinExistence type="predicted"/>
<protein>
    <submittedName>
        <fullName evidence="2">Uncharacterized protein</fullName>
    </submittedName>
</protein>
<dbReference type="InterPro" id="IPR007789">
    <property type="entry name" value="DUF688"/>
</dbReference>
<sequence>MEEARKKATDANFPRKLDFSLPLLSTRRLGGFHSTSSGIVSQDASDGIPFCWERAPGKPKNTEQNDIHDGETPRPRLPPCRWQPEKKTSRNDNVNTHYQDDGCDADVDENGDEDEDDLFSDAVDILSLTEAIDIVQKAEDDHGLDRLNLESINSTESQSPNFMIERFLPDATALAASSVLYASRNLNNNLPNFGENYVEEYVSQTVGRSHSSEATLKGCGLEILSPWRMKHKLCGVKSPVRQVSPTLQSLSTAKQKKHCSTHSPSSIVSKKYI</sequence>
<dbReference type="eggNOG" id="ENOG502RZ67">
    <property type="taxonomic scope" value="Eukaryota"/>
</dbReference>
<dbReference type="EMBL" id="EQ974008">
    <property type="protein sequence ID" value="EEF35676.1"/>
    <property type="molecule type" value="Genomic_DNA"/>
</dbReference>
<dbReference type="AlphaFoldDB" id="B9SKY5"/>